<keyword evidence="7 8" id="KW-0503">Monooxygenase</keyword>
<evidence type="ECO:0000256" key="7">
    <source>
        <dbReference type="ARBA" id="ARBA00023033"/>
    </source>
</evidence>
<dbReference type="SUPFAM" id="SSF48264">
    <property type="entry name" value="Cytochrome P450"/>
    <property type="match status" value="1"/>
</dbReference>
<dbReference type="PANTHER" id="PTHR46696">
    <property type="entry name" value="P450, PUTATIVE (EUROFUNG)-RELATED"/>
    <property type="match status" value="1"/>
</dbReference>
<dbReference type="GO" id="GO:0006707">
    <property type="term" value="P:cholesterol catabolic process"/>
    <property type="evidence" value="ECO:0007669"/>
    <property type="project" value="TreeGrafter"/>
</dbReference>
<keyword evidence="4" id="KW-0479">Metal-binding</keyword>
<evidence type="ECO:0000256" key="6">
    <source>
        <dbReference type="ARBA" id="ARBA00023004"/>
    </source>
</evidence>
<dbReference type="Pfam" id="PF00067">
    <property type="entry name" value="p450"/>
    <property type="match status" value="1"/>
</dbReference>
<dbReference type="InterPro" id="IPR002397">
    <property type="entry name" value="Cyt_P450_B"/>
</dbReference>
<dbReference type="EMBL" id="BLKW01000002">
    <property type="protein sequence ID" value="GFG74252.1"/>
    <property type="molecule type" value="Genomic_DNA"/>
</dbReference>
<name>A0A7I9XWS7_9MYCO</name>
<evidence type="ECO:0000256" key="3">
    <source>
        <dbReference type="ARBA" id="ARBA00022617"/>
    </source>
</evidence>
<gene>
    <name evidence="8" type="primary">cyp125</name>
    <name evidence="8" type="ORF">MBOT_16170</name>
</gene>
<comment type="caution">
    <text evidence="8">The sequence shown here is derived from an EMBL/GenBank/DDBJ whole genome shotgun (WGS) entry which is preliminary data.</text>
</comment>
<dbReference type="AlphaFoldDB" id="A0A7I9XWS7"/>
<proteinExistence type="inferred from homology"/>
<evidence type="ECO:0000256" key="1">
    <source>
        <dbReference type="ARBA" id="ARBA00001971"/>
    </source>
</evidence>
<dbReference type="GO" id="GO:0020037">
    <property type="term" value="F:heme binding"/>
    <property type="evidence" value="ECO:0007669"/>
    <property type="project" value="InterPro"/>
</dbReference>
<dbReference type="InterPro" id="IPR036396">
    <property type="entry name" value="Cyt_P450_sf"/>
</dbReference>
<dbReference type="Proteomes" id="UP000465361">
    <property type="component" value="Unassembled WGS sequence"/>
</dbReference>
<dbReference type="GO" id="GO:0005506">
    <property type="term" value="F:iron ion binding"/>
    <property type="evidence" value="ECO:0007669"/>
    <property type="project" value="InterPro"/>
</dbReference>
<sequence length="425" mass="47738">MAVPAKGPVAGPSLPPGFDFTDPDIYVERLPVDEFAEVRKAAPICWIEQPPGKGGGFHDGGYWAITKHKDVKEVSLRSDIFSSYENCVIPRFKNDIARDDIDVQRFVMLNMDAPHHTRLRKIISRGFTPRAIGRLRDELNERAQNIAKAAAAKGSGDFVEQVSCELPLQAIAGLLGVPQQDRDKLFRWSNEMTGNEDPEYAHIDPKMSSAELIAYAMQMAEERAKNPGDDIVTQLIQADIDGEKLSDDEFGFFVVMLAVAGNETTRNSITQGMMAFTEFPDQWELFKRERPVTAADEIVRWATPVTCFQRTALQDYELSGVQIKKGQRVVMFYRSANFDEDVFEDPYRFNILRNPNPHVGFGGTGAHYCIGANLARMTIELMFNAIADHMPDLTPISTPQRLRSGWLNGIKHWQVDYIGQCPVAH</sequence>
<dbReference type="GO" id="GO:0008395">
    <property type="term" value="F:steroid hydroxylase activity"/>
    <property type="evidence" value="ECO:0007669"/>
    <property type="project" value="TreeGrafter"/>
</dbReference>
<comment type="cofactor">
    <cofactor evidence="1">
        <name>heme</name>
        <dbReference type="ChEBI" id="CHEBI:30413"/>
    </cofactor>
</comment>
<dbReference type="GO" id="GO:0036199">
    <property type="term" value="F:cholest-4-en-3-one 26-monooxygenase activity"/>
    <property type="evidence" value="ECO:0007669"/>
    <property type="project" value="TreeGrafter"/>
</dbReference>
<dbReference type="RefSeq" id="WP_163755865.1">
    <property type="nucleotide sequence ID" value="NZ_BLKW01000002.1"/>
</dbReference>
<evidence type="ECO:0000256" key="2">
    <source>
        <dbReference type="ARBA" id="ARBA00010617"/>
    </source>
</evidence>
<dbReference type="PRINTS" id="PR00359">
    <property type="entry name" value="BP450"/>
</dbReference>
<keyword evidence="5" id="KW-0560">Oxidoreductase</keyword>
<dbReference type="InterPro" id="IPR001128">
    <property type="entry name" value="Cyt_P450"/>
</dbReference>
<dbReference type="PANTHER" id="PTHR46696:SF4">
    <property type="entry name" value="BIOTIN BIOSYNTHESIS CYTOCHROME P450"/>
    <property type="match status" value="1"/>
</dbReference>
<evidence type="ECO:0000256" key="5">
    <source>
        <dbReference type="ARBA" id="ARBA00023002"/>
    </source>
</evidence>
<dbReference type="Gene3D" id="1.10.630.10">
    <property type="entry name" value="Cytochrome P450"/>
    <property type="match status" value="1"/>
</dbReference>
<protein>
    <submittedName>
        <fullName evidence="8">Steroid C26-monooxygenase</fullName>
    </submittedName>
</protein>
<keyword evidence="3" id="KW-0349">Heme</keyword>
<keyword evidence="9" id="KW-1185">Reference proteome</keyword>
<dbReference type="CDD" id="cd11033">
    <property type="entry name" value="CYP142-like"/>
    <property type="match status" value="1"/>
</dbReference>
<reference evidence="8 9" key="1">
    <citation type="journal article" date="2019" name="Emerg. Microbes Infect.">
        <title>Comprehensive subspecies identification of 175 nontuberculous mycobacteria species based on 7547 genomic profiles.</title>
        <authorList>
            <person name="Matsumoto Y."/>
            <person name="Kinjo T."/>
            <person name="Motooka D."/>
            <person name="Nabeya D."/>
            <person name="Jung N."/>
            <person name="Uechi K."/>
            <person name="Horii T."/>
            <person name="Iida T."/>
            <person name="Fujita J."/>
            <person name="Nakamura S."/>
        </authorList>
    </citation>
    <scope>NUCLEOTIDE SEQUENCE [LARGE SCALE GENOMIC DNA]</scope>
    <source>
        <strain evidence="8 9">JCM 17322</strain>
    </source>
</reference>
<evidence type="ECO:0000256" key="4">
    <source>
        <dbReference type="ARBA" id="ARBA00022723"/>
    </source>
</evidence>
<keyword evidence="6" id="KW-0408">Iron</keyword>
<organism evidence="8 9">
    <name type="scientific">Mycobacterium botniense</name>
    <dbReference type="NCBI Taxonomy" id="84962"/>
    <lineage>
        <taxon>Bacteria</taxon>
        <taxon>Bacillati</taxon>
        <taxon>Actinomycetota</taxon>
        <taxon>Actinomycetes</taxon>
        <taxon>Mycobacteriales</taxon>
        <taxon>Mycobacteriaceae</taxon>
        <taxon>Mycobacterium</taxon>
    </lineage>
</organism>
<dbReference type="FunFam" id="1.10.630.10:FF:000018">
    <property type="entry name" value="Cytochrome P450 monooxygenase"/>
    <property type="match status" value="1"/>
</dbReference>
<accession>A0A7I9XWS7</accession>
<evidence type="ECO:0000313" key="8">
    <source>
        <dbReference type="EMBL" id="GFG74252.1"/>
    </source>
</evidence>
<comment type="similarity">
    <text evidence="2">Belongs to the cytochrome P450 family.</text>
</comment>
<evidence type="ECO:0000313" key="9">
    <source>
        <dbReference type="Proteomes" id="UP000465361"/>
    </source>
</evidence>